<comment type="caution">
    <text evidence="2">The sequence shown here is derived from an EMBL/GenBank/DDBJ whole genome shotgun (WGS) entry which is preliminary data.</text>
</comment>
<evidence type="ECO:0000256" key="1">
    <source>
        <dbReference type="SAM" id="MobiDB-lite"/>
    </source>
</evidence>
<gene>
    <name evidence="2" type="ORF">JYU34_006832</name>
</gene>
<feature type="compositionally biased region" description="Basic and acidic residues" evidence="1">
    <location>
        <begin position="18"/>
        <end position="30"/>
    </location>
</feature>
<dbReference type="Proteomes" id="UP000823941">
    <property type="component" value="Chromosome 9"/>
</dbReference>
<name>A0ABQ7QSY2_PLUXY</name>
<evidence type="ECO:0000313" key="2">
    <source>
        <dbReference type="EMBL" id="KAG7308168.1"/>
    </source>
</evidence>
<proteinExistence type="predicted"/>
<protein>
    <submittedName>
        <fullName evidence="2">Uncharacterized protein</fullName>
    </submittedName>
</protein>
<keyword evidence="3" id="KW-1185">Reference proteome</keyword>
<organism evidence="2 3">
    <name type="scientific">Plutella xylostella</name>
    <name type="common">Diamondback moth</name>
    <name type="synonym">Plutella maculipennis</name>
    <dbReference type="NCBI Taxonomy" id="51655"/>
    <lineage>
        <taxon>Eukaryota</taxon>
        <taxon>Metazoa</taxon>
        <taxon>Ecdysozoa</taxon>
        <taxon>Arthropoda</taxon>
        <taxon>Hexapoda</taxon>
        <taxon>Insecta</taxon>
        <taxon>Pterygota</taxon>
        <taxon>Neoptera</taxon>
        <taxon>Endopterygota</taxon>
        <taxon>Lepidoptera</taxon>
        <taxon>Glossata</taxon>
        <taxon>Ditrysia</taxon>
        <taxon>Yponomeutoidea</taxon>
        <taxon>Plutellidae</taxon>
        <taxon>Plutella</taxon>
    </lineage>
</organism>
<reference evidence="2 3" key="1">
    <citation type="submission" date="2021-06" db="EMBL/GenBank/DDBJ databases">
        <title>A haploid diamondback moth (Plutella xylostella L.) genome assembly resolves 31 chromosomes and identifies a diamide resistance mutation.</title>
        <authorList>
            <person name="Ward C.M."/>
            <person name="Perry K.D."/>
            <person name="Baker G."/>
            <person name="Powis K."/>
            <person name="Heckel D.G."/>
            <person name="Baxter S.W."/>
        </authorList>
    </citation>
    <scope>NUCLEOTIDE SEQUENCE [LARGE SCALE GENOMIC DNA]</scope>
    <source>
        <strain evidence="2 3">LV</strain>
        <tissue evidence="2">Single pupa</tissue>
    </source>
</reference>
<dbReference type="EMBL" id="JAHIBW010000009">
    <property type="protein sequence ID" value="KAG7308168.1"/>
    <property type="molecule type" value="Genomic_DNA"/>
</dbReference>
<feature type="region of interest" description="Disordered" evidence="1">
    <location>
        <begin position="1"/>
        <end position="50"/>
    </location>
</feature>
<sequence>MTLGFGHTHAQSLIQGVRRRDGRPARRSLADWRPGLPERGNDFPISTGGIHQPCCRHVAKRDKKYESPGEAAR</sequence>
<evidence type="ECO:0000313" key="3">
    <source>
        <dbReference type="Proteomes" id="UP000823941"/>
    </source>
</evidence>
<accession>A0ABQ7QSY2</accession>